<dbReference type="SUPFAM" id="SSF53807">
    <property type="entry name" value="Helical backbone' metal receptor"/>
    <property type="match status" value="1"/>
</dbReference>
<dbReference type="GO" id="GO:0030001">
    <property type="term" value="P:metal ion transport"/>
    <property type="evidence" value="ECO:0007669"/>
    <property type="project" value="InterPro"/>
</dbReference>
<protein>
    <recommendedName>
        <fullName evidence="5">Zinc ABC transporter substrate-binding protein</fullName>
    </recommendedName>
</protein>
<sequence length="150" mass="16422">VLVPVLLLGEQVFGFPKVVVSIKPLHSLVSGVMSGIGMPPLLISGSASPHTYSMRPSQFRVLQQADLVFWIGPELETFLVKPLKSIRENTPILAMMNIGGAHFLEFESVASGIQSEDDLVDHRDPHLWLDPRNARAMVEGIRDALISIDG</sequence>
<keyword evidence="3" id="KW-0732">Signal</keyword>
<dbReference type="EMBL" id="UINC01152684">
    <property type="protein sequence ID" value="SVD46995.1"/>
    <property type="molecule type" value="Genomic_DNA"/>
</dbReference>
<dbReference type="Pfam" id="PF01297">
    <property type="entry name" value="ZnuA"/>
    <property type="match status" value="1"/>
</dbReference>
<dbReference type="Gene3D" id="3.40.50.1980">
    <property type="entry name" value="Nitrogenase molybdenum iron protein domain"/>
    <property type="match status" value="1"/>
</dbReference>
<dbReference type="InterPro" id="IPR006127">
    <property type="entry name" value="ZnuA-like"/>
</dbReference>
<dbReference type="InterPro" id="IPR050492">
    <property type="entry name" value="Bact_metal-bind_prot9"/>
</dbReference>
<keyword evidence="2" id="KW-0813">Transport</keyword>
<dbReference type="PRINTS" id="PR00691">
    <property type="entry name" value="ADHESINB"/>
</dbReference>
<evidence type="ECO:0000313" key="4">
    <source>
        <dbReference type="EMBL" id="SVD46995.1"/>
    </source>
</evidence>
<evidence type="ECO:0000256" key="1">
    <source>
        <dbReference type="ARBA" id="ARBA00011028"/>
    </source>
</evidence>
<feature type="non-terminal residue" evidence="4">
    <location>
        <position position="1"/>
    </location>
</feature>
<dbReference type="GO" id="GO:0007155">
    <property type="term" value="P:cell adhesion"/>
    <property type="evidence" value="ECO:0007669"/>
    <property type="project" value="InterPro"/>
</dbReference>
<gene>
    <name evidence="4" type="ORF">METZ01_LOCUS399849</name>
</gene>
<evidence type="ECO:0008006" key="5">
    <source>
        <dbReference type="Google" id="ProtNLM"/>
    </source>
</evidence>
<feature type="non-terminal residue" evidence="4">
    <location>
        <position position="150"/>
    </location>
</feature>
<dbReference type="PANTHER" id="PTHR42953:SF3">
    <property type="entry name" value="HIGH-AFFINITY ZINC UPTAKE SYSTEM PROTEIN ZNUA"/>
    <property type="match status" value="1"/>
</dbReference>
<dbReference type="PANTHER" id="PTHR42953">
    <property type="entry name" value="HIGH-AFFINITY ZINC UPTAKE SYSTEM PROTEIN ZNUA-RELATED"/>
    <property type="match status" value="1"/>
</dbReference>
<dbReference type="InterPro" id="IPR006129">
    <property type="entry name" value="AdhesinB"/>
</dbReference>
<organism evidence="4">
    <name type="scientific">marine metagenome</name>
    <dbReference type="NCBI Taxonomy" id="408172"/>
    <lineage>
        <taxon>unclassified sequences</taxon>
        <taxon>metagenomes</taxon>
        <taxon>ecological metagenomes</taxon>
    </lineage>
</organism>
<dbReference type="GO" id="GO:0046872">
    <property type="term" value="F:metal ion binding"/>
    <property type="evidence" value="ECO:0007669"/>
    <property type="project" value="InterPro"/>
</dbReference>
<evidence type="ECO:0000256" key="2">
    <source>
        <dbReference type="ARBA" id="ARBA00022448"/>
    </source>
</evidence>
<accession>A0A382VLT6</accession>
<name>A0A382VLT6_9ZZZZ</name>
<evidence type="ECO:0000256" key="3">
    <source>
        <dbReference type="ARBA" id="ARBA00022729"/>
    </source>
</evidence>
<dbReference type="AlphaFoldDB" id="A0A382VLT6"/>
<reference evidence="4" key="1">
    <citation type="submission" date="2018-05" db="EMBL/GenBank/DDBJ databases">
        <authorList>
            <person name="Lanie J.A."/>
            <person name="Ng W.-L."/>
            <person name="Kazmierczak K.M."/>
            <person name="Andrzejewski T.M."/>
            <person name="Davidsen T.M."/>
            <person name="Wayne K.J."/>
            <person name="Tettelin H."/>
            <person name="Glass J.I."/>
            <person name="Rusch D."/>
            <person name="Podicherti R."/>
            <person name="Tsui H.-C.T."/>
            <person name="Winkler M.E."/>
        </authorList>
    </citation>
    <scope>NUCLEOTIDE SEQUENCE</scope>
</reference>
<proteinExistence type="inferred from homology"/>
<comment type="similarity">
    <text evidence="1">Belongs to the bacterial solute-binding protein 9 family.</text>
</comment>